<dbReference type="Proteomes" id="UP000186601">
    <property type="component" value="Unassembled WGS sequence"/>
</dbReference>
<feature type="compositionally biased region" description="Gly residues" evidence="1">
    <location>
        <begin position="117"/>
        <end position="134"/>
    </location>
</feature>
<gene>
    <name evidence="2" type="ORF">PHLCEN_2v127</name>
</gene>
<dbReference type="AlphaFoldDB" id="A0A2R6S717"/>
<proteinExistence type="predicted"/>
<evidence type="ECO:0000256" key="1">
    <source>
        <dbReference type="SAM" id="MobiDB-lite"/>
    </source>
</evidence>
<evidence type="ECO:0000313" key="2">
    <source>
        <dbReference type="EMBL" id="PSS38042.1"/>
    </source>
</evidence>
<dbReference type="EMBL" id="MLYV02000010">
    <property type="protein sequence ID" value="PSS38042.1"/>
    <property type="molecule type" value="Genomic_DNA"/>
</dbReference>
<name>A0A2R6S717_9APHY</name>
<keyword evidence="3" id="KW-1185">Reference proteome</keyword>
<sequence length="134" mass="14951">MDYQVKLKVLQVLKEQRKRTTRSLKQGHQSLQTPRTLVQKQLRALNIDCETQLCRTHFCHLPPVSPKSKGLTVQVIQLENVEGVHEFYISSMLESKDQVKPGSLYTFKGSGDKSKKLGGGDFQVGGGVGLTKPD</sequence>
<accession>A0A2R6S717</accession>
<reference evidence="2 3" key="1">
    <citation type="submission" date="2018-02" db="EMBL/GenBank/DDBJ databases">
        <title>Genome sequence of the basidiomycete white-rot fungus Phlebia centrifuga.</title>
        <authorList>
            <person name="Granchi Z."/>
            <person name="Peng M."/>
            <person name="de Vries R.P."/>
            <person name="Hilden K."/>
            <person name="Makela M.R."/>
            <person name="Grigoriev I."/>
            <person name="Riley R."/>
        </authorList>
    </citation>
    <scope>NUCLEOTIDE SEQUENCE [LARGE SCALE GENOMIC DNA]</scope>
    <source>
        <strain evidence="2 3">FBCC195</strain>
    </source>
</reference>
<organism evidence="2 3">
    <name type="scientific">Hermanssonia centrifuga</name>
    <dbReference type="NCBI Taxonomy" id="98765"/>
    <lineage>
        <taxon>Eukaryota</taxon>
        <taxon>Fungi</taxon>
        <taxon>Dikarya</taxon>
        <taxon>Basidiomycota</taxon>
        <taxon>Agaricomycotina</taxon>
        <taxon>Agaricomycetes</taxon>
        <taxon>Polyporales</taxon>
        <taxon>Meruliaceae</taxon>
        <taxon>Hermanssonia</taxon>
    </lineage>
</organism>
<comment type="caution">
    <text evidence="2">The sequence shown here is derived from an EMBL/GenBank/DDBJ whole genome shotgun (WGS) entry which is preliminary data.</text>
</comment>
<evidence type="ECO:0000313" key="3">
    <source>
        <dbReference type="Proteomes" id="UP000186601"/>
    </source>
</evidence>
<feature type="region of interest" description="Disordered" evidence="1">
    <location>
        <begin position="109"/>
        <end position="134"/>
    </location>
</feature>
<protein>
    <submittedName>
        <fullName evidence="2">Uncharacterized protein</fullName>
    </submittedName>
</protein>